<dbReference type="EMBL" id="BAABHM010000004">
    <property type="protein sequence ID" value="GAA4689699.1"/>
    <property type="molecule type" value="Genomic_DNA"/>
</dbReference>
<evidence type="ECO:0000313" key="2">
    <source>
        <dbReference type="EMBL" id="GAA4689699.1"/>
    </source>
</evidence>
<comment type="caution">
    <text evidence="2">The sequence shown here is derived from an EMBL/GenBank/DDBJ whole genome shotgun (WGS) entry which is preliminary data.</text>
</comment>
<evidence type="ECO:0000313" key="3">
    <source>
        <dbReference type="Proteomes" id="UP001500843"/>
    </source>
</evidence>
<evidence type="ECO:0000256" key="1">
    <source>
        <dbReference type="SAM" id="MobiDB-lite"/>
    </source>
</evidence>
<proteinExistence type="predicted"/>
<organism evidence="2 3">
    <name type="scientific">Promicromonospora umidemergens</name>
    <dbReference type="NCBI Taxonomy" id="629679"/>
    <lineage>
        <taxon>Bacteria</taxon>
        <taxon>Bacillati</taxon>
        <taxon>Actinomycetota</taxon>
        <taxon>Actinomycetes</taxon>
        <taxon>Micrococcales</taxon>
        <taxon>Promicromonosporaceae</taxon>
        <taxon>Promicromonospora</taxon>
    </lineage>
</organism>
<keyword evidence="3" id="KW-1185">Reference proteome</keyword>
<accession>A0ABP8WK29</accession>
<name>A0ABP8WK29_9MICO</name>
<reference evidence="3" key="1">
    <citation type="journal article" date="2019" name="Int. J. Syst. Evol. Microbiol.">
        <title>The Global Catalogue of Microorganisms (GCM) 10K type strain sequencing project: providing services to taxonomists for standard genome sequencing and annotation.</title>
        <authorList>
            <consortium name="The Broad Institute Genomics Platform"/>
            <consortium name="The Broad Institute Genome Sequencing Center for Infectious Disease"/>
            <person name="Wu L."/>
            <person name="Ma J."/>
        </authorList>
    </citation>
    <scope>NUCLEOTIDE SEQUENCE [LARGE SCALE GENOMIC DNA]</scope>
    <source>
        <strain evidence="3">JCM 17975</strain>
    </source>
</reference>
<protein>
    <submittedName>
        <fullName evidence="2">Uncharacterized protein</fullName>
    </submittedName>
</protein>
<sequence>MVQGGGAGSMPRSSRPPDGTTVPVAIETEQRGEAEIETVYNLHVETHSNY</sequence>
<gene>
    <name evidence="2" type="ORF">GCM10023198_05320</name>
</gene>
<dbReference type="Proteomes" id="UP001500843">
    <property type="component" value="Unassembled WGS sequence"/>
</dbReference>
<dbReference type="RefSeq" id="WP_253871006.1">
    <property type="nucleotide sequence ID" value="NZ_JAMTCT010000007.1"/>
</dbReference>
<feature type="region of interest" description="Disordered" evidence="1">
    <location>
        <begin position="1"/>
        <end position="23"/>
    </location>
</feature>